<evidence type="ECO:0000313" key="3">
    <source>
        <dbReference type="Proteomes" id="UP000000271"/>
    </source>
</evidence>
<dbReference type="HOGENOM" id="CLU_034545_4_1_9"/>
<dbReference type="EC" id="3.1.3.16" evidence="2"/>
<proteinExistence type="predicted"/>
<protein>
    <submittedName>
        <fullName evidence="2">Protein serine/threonine phosphatase</fullName>
        <ecNumber evidence="2">3.1.3.16</ecNumber>
    </submittedName>
</protein>
<dbReference type="EMBL" id="CP001791">
    <property type="protein sequence ID" value="ADH99202.1"/>
    <property type="molecule type" value="Genomic_DNA"/>
</dbReference>
<dbReference type="CDD" id="cd00143">
    <property type="entry name" value="PP2Cc"/>
    <property type="match status" value="1"/>
</dbReference>
<dbReference type="SMART" id="SM00331">
    <property type="entry name" value="PP2C_SIG"/>
    <property type="match status" value="1"/>
</dbReference>
<dbReference type="GO" id="GO:0004722">
    <property type="term" value="F:protein serine/threonine phosphatase activity"/>
    <property type="evidence" value="ECO:0007669"/>
    <property type="project" value="UniProtKB-EC"/>
</dbReference>
<dbReference type="eggNOG" id="COG0631">
    <property type="taxonomic scope" value="Bacteria"/>
</dbReference>
<dbReference type="AlphaFoldDB" id="D6XTR6"/>
<dbReference type="InterPro" id="IPR036457">
    <property type="entry name" value="PPM-type-like_dom_sf"/>
</dbReference>
<dbReference type="Gene3D" id="3.60.40.10">
    <property type="entry name" value="PPM-type phosphatase domain"/>
    <property type="match status" value="1"/>
</dbReference>
<sequence length="255" mass="27245">MNGLFLTDIGKVRRYNEDAGAFFFHDRVEDTALAIAADGMGGHQAGDVASRMSVDLLSEFWAEAGEEEAKDWGGWLEANLAKVNTGVYTHGQSHPELQGMGTTVAAVICTESKFFVGNIGDSRVYHLNSSTGEFKQVTKDHSVAAELFRAGQISETEADHHPRKHMLTKAVGTNPSVASDVFEFGWTKGDKLLICTDGLSNKVSDESLARIMIGHTLLASAGQAMIGEANHMGGEDNISLILVEHGHKGGGISAS</sequence>
<evidence type="ECO:0000259" key="1">
    <source>
        <dbReference type="PROSITE" id="PS51746"/>
    </source>
</evidence>
<gene>
    <name evidence="2" type="ordered locus">Bsel_1694</name>
</gene>
<dbReference type="Proteomes" id="UP000000271">
    <property type="component" value="Chromosome"/>
</dbReference>
<dbReference type="Pfam" id="PF13672">
    <property type="entry name" value="PP2C_2"/>
    <property type="match status" value="1"/>
</dbReference>
<reference evidence="2" key="1">
    <citation type="submission" date="2009-10" db="EMBL/GenBank/DDBJ databases">
        <title>Complete sequence of Bacillus selenitireducens MLS10.</title>
        <authorList>
            <consortium name="US DOE Joint Genome Institute"/>
            <person name="Lucas S."/>
            <person name="Copeland A."/>
            <person name="Lapidus A."/>
            <person name="Glavina del Rio T."/>
            <person name="Dalin E."/>
            <person name="Tice H."/>
            <person name="Bruce D."/>
            <person name="Goodwin L."/>
            <person name="Pitluck S."/>
            <person name="Sims D."/>
            <person name="Brettin T."/>
            <person name="Detter J.C."/>
            <person name="Han C."/>
            <person name="Larimer F."/>
            <person name="Land M."/>
            <person name="Hauser L."/>
            <person name="Kyrpides N."/>
            <person name="Ovchinnikova G."/>
            <person name="Stolz J."/>
        </authorList>
    </citation>
    <scope>NUCLEOTIDE SEQUENCE [LARGE SCALE GENOMIC DNA]</scope>
    <source>
        <strain evidence="2">MLS10</strain>
    </source>
</reference>
<evidence type="ECO:0000313" key="2">
    <source>
        <dbReference type="EMBL" id="ADH99202.1"/>
    </source>
</evidence>
<accession>D6XTR6</accession>
<dbReference type="RefSeq" id="WP_013172626.1">
    <property type="nucleotide sequence ID" value="NC_014219.1"/>
</dbReference>
<name>D6XTR6_BACIE</name>
<keyword evidence="2" id="KW-0378">Hydrolase</keyword>
<dbReference type="KEGG" id="bse:Bsel_1694"/>
<dbReference type="NCBIfam" id="NF033484">
    <property type="entry name" value="Stp1_PP2C_phos"/>
    <property type="match status" value="1"/>
</dbReference>
<dbReference type="SUPFAM" id="SSF81606">
    <property type="entry name" value="PP2C-like"/>
    <property type="match status" value="1"/>
</dbReference>
<keyword evidence="3" id="KW-1185">Reference proteome</keyword>
<dbReference type="PROSITE" id="PS51746">
    <property type="entry name" value="PPM_2"/>
    <property type="match status" value="1"/>
</dbReference>
<dbReference type="InterPro" id="IPR001932">
    <property type="entry name" value="PPM-type_phosphatase-like_dom"/>
</dbReference>
<dbReference type="SMART" id="SM00332">
    <property type="entry name" value="PP2Cc"/>
    <property type="match status" value="1"/>
</dbReference>
<feature type="domain" description="PPM-type phosphatase" evidence="1">
    <location>
        <begin position="2"/>
        <end position="245"/>
    </location>
</feature>
<dbReference type="STRING" id="439292.Bsel_1694"/>
<organism evidence="2 3">
    <name type="scientific">Bacillus selenitireducens (strain ATCC 700615 / DSM 15326 / MLS10)</name>
    <dbReference type="NCBI Taxonomy" id="439292"/>
    <lineage>
        <taxon>Bacteria</taxon>
        <taxon>Bacillati</taxon>
        <taxon>Bacillota</taxon>
        <taxon>Bacilli</taxon>
        <taxon>Bacillales</taxon>
        <taxon>Bacillaceae</taxon>
        <taxon>Salisediminibacterium</taxon>
    </lineage>
</organism>